<sequence>MMFEEDFYTFLENTASITEDFGASAQCIDELPSENTDMASQ</sequence>
<accession>A0A4Y9ZKJ4</accession>
<gene>
    <name evidence="1" type="ORF">EWM64_g8897</name>
</gene>
<proteinExistence type="predicted"/>
<comment type="caution">
    <text evidence="1">The sequence shown here is derived from an EMBL/GenBank/DDBJ whole genome shotgun (WGS) entry which is preliminary data.</text>
</comment>
<feature type="non-terminal residue" evidence="1">
    <location>
        <position position="41"/>
    </location>
</feature>
<keyword evidence="2" id="KW-1185">Reference proteome</keyword>
<evidence type="ECO:0000313" key="2">
    <source>
        <dbReference type="Proteomes" id="UP000298061"/>
    </source>
</evidence>
<dbReference type="EMBL" id="SFCI01001712">
    <property type="protein sequence ID" value="TFY75115.1"/>
    <property type="molecule type" value="Genomic_DNA"/>
</dbReference>
<dbReference type="Proteomes" id="UP000298061">
    <property type="component" value="Unassembled WGS sequence"/>
</dbReference>
<organism evidence="1 2">
    <name type="scientific">Hericium alpestre</name>
    <dbReference type="NCBI Taxonomy" id="135208"/>
    <lineage>
        <taxon>Eukaryota</taxon>
        <taxon>Fungi</taxon>
        <taxon>Dikarya</taxon>
        <taxon>Basidiomycota</taxon>
        <taxon>Agaricomycotina</taxon>
        <taxon>Agaricomycetes</taxon>
        <taxon>Russulales</taxon>
        <taxon>Hericiaceae</taxon>
        <taxon>Hericium</taxon>
    </lineage>
</organism>
<name>A0A4Y9ZKJ4_9AGAM</name>
<reference evidence="1 2" key="1">
    <citation type="submission" date="2019-02" db="EMBL/GenBank/DDBJ databases">
        <title>Genome sequencing of the rare red list fungi Hericium alpestre (H. flagellum).</title>
        <authorList>
            <person name="Buettner E."/>
            <person name="Kellner H."/>
        </authorList>
    </citation>
    <scope>NUCLEOTIDE SEQUENCE [LARGE SCALE GENOMIC DNA]</scope>
    <source>
        <strain evidence="1 2">DSM 108284</strain>
    </source>
</reference>
<dbReference type="AlphaFoldDB" id="A0A4Y9ZKJ4"/>
<evidence type="ECO:0000313" key="1">
    <source>
        <dbReference type="EMBL" id="TFY75115.1"/>
    </source>
</evidence>
<protein>
    <submittedName>
        <fullName evidence="1">Uncharacterized protein</fullName>
    </submittedName>
</protein>